<gene>
    <name evidence="2" type="ORF">EV214_13169</name>
</gene>
<sequence>MFDKHKFSEMLLKAKGNRTNEDYYQDCGVSRAYISNYINAKRDKAPSAEIIKKLADASHSNITYEDLMIAAGHIEDGISKKERMADNILQKFIDKGFVKENEDLTDEKRKWILDMVDQALEITRLAKKHPKE</sequence>
<dbReference type="PROSITE" id="PS50943">
    <property type="entry name" value="HTH_CROC1"/>
    <property type="match status" value="1"/>
</dbReference>
<evidence type="ECO:0000259" key="1">
    <source>
        <dbReference type="PROSITE" id="PS50943"/>
    </source>
</evidence>
<evidence type="ECO:0000313" key="2">
    <source>
        <dbReference type="EMBL" id="TCO69545.1"/>
    </source>
</evidence>
<proteinExistence type="predicted"/>
<dbReference type="GO" id="GO:0003677">
    <property type="term" value="F:DNA binding"/>
    <property type="evidence" value="ECO:0007669"/>
    <property type="project" value="InterPro"/>
</dbReference>
<organism evidence="2 3">
    <name type="scientific">Marinisporobacter balticus</name>
    <dbReference type="NCBI Taxonomy" id="2018667"/>
    <lineage>
        <taxon>Bacteria</taxon>
        <taxon>Bacillati</taxon>
        <taxon>Bacillota</taxon>
        <taxon>Clostridia</taxon>
        <taxon>Peptostreptococcales</taxon>
        <taxon>Thermotaleaceae</taxon>
        <taxon>Marinisporobacter</taxon>
    </lineage>
</organism>
<dbReference type="RefSeq" id="WP_165916423.1">
    <property type="nucleotide sequence ID" value="NZ_SLWV01000031.1"/>
</dbReference>
<reference evidence="2 3" key="1">
    <citation type="submission" date="2019-03" db="EMBL/GenBank/DDBJ databases">
        <title>Genomic Encyclopedia of Type Strains, Phase IV (KMG-IV): sequencing the most valuable type-strain genomes for metagenomic binning, comparative biology and taxonomic classification.</title>
        <authorList>
            <person name="Goeker M."/>
        </authorList>
    </citation>
    <scope>NUCLEOTIDE SEQUENCE [LARGE SCALE GENOMIC DNA]</scope>
    <source>
        <strain evidence="2 3">DSM 102940</strain>
    </source>
</reference>
<comment type="caution">
    <text evidence="2">The sequence shown here is derived from an EMBL/GenBank/DDBJ whole genome shotgun (WGS) entry which is preliminary data.</text>
</comment>
<dbReference type="AlphaFoldDB" id="A0A4R2KSA5"/>
<feature type="domain" description="HTH cro/C1-type" evidence="1">
    <location>
        <begin position="27"/>
        <end position="67"/>
    </location>
</feature>
<name>A0A4R2KSA5_9FIRM</name>
<dbReference type="CDD" id="cd00093">
    <property type="entry name" value="HTH_XRE"/>
    <property type="match status" value="1"/>
</dbReference>
<dbReference type="InterPro" id="IPR001387">
    <property type="entry name" value="Cro/C1-type_HTH"/>
</dbReference>
<dbReference type="Pfam" id="PF01381">
    <property type="entry name" value="HTH_3"/>
    <property type="match status" value="1"/>
</dbReference>
<evidence type="ECO:0000313" key="3">
    <source>
        <dbReference type="Proteomes" id="UP000294919"/>
    </source>
</evidence>
<dbReference type="EMBL" id="SLWV01000031">
    <property type="protein sequence ID" value="TCO69545.1"/>
    <property type="molecule type" value="Genomic_DNA"/>
</dbReference>
<accession>A0A4R2KSA5</accession>
<dbReference type="Gene3D" id="1.10.260.40">
    <property type="entry name" value="lambda repressor-like DNA-binding domains"/>
    <property type="match status" value="1"/>
</dbReference>
<dbReference type="InterPro" id="IPR010982">
    <property type="entry name" value="Lambda_DNA-bd_dom_sf"/>
</dbReference>
<keyword evidence="3" id="KW-1185">Reference proteome</keyword>
<dbReference type="Proteomes" id="UP000294919">
    <property type="component" value="Unassembled WGS sequence"/>
</dbReference>
<protein>
    <submittedName>
        <fullName evidence="2">Helix-turn-helix protein</fullName>
    </submittedName>
</protein>